<dbReference type="EMBL" id="BART01017702">
    <property type="protein sequence ID" value="GAG80875.1"/>
    <property type="molecule type" value="Genomic_DNA"/>
</dbReference>
<accession>X1AE44</accession>
<feature type="non-terminal residue" evidence="1">
    <location>
        <position position="1"/>
    </location>
</feature>
<proteinExistence type="predicted"/>
<evidence type="ECO:0000313" key="1">
    <source>
        <dbReference type="EMBL" id="GAG80875.1"/>
    </source>
</evidence>
<gene>
    <name evidence="1" type="ORF">S01H4_33601</name>
</gene>
<reference evidence="1" key="1">
    <citation type="journal article" date="2014" name="Front. Microbiol.">
        <title>High frequency of phylogenetically diverse reductive dehalogenase-homologous genes in deep subseafloor sedimentary metagenomes.</title>
        <authorList>
            <person name="Kawai M."/>
            <person name="Futagami T."/>
            <person name="Toyoda A."/>
            <person name="Takaki Y."/>
            <person name="Nishi S."/>
            <person name="Hori S."/>
            <person name="Arai W."/>
            <person name="Tsubouchi T."/>
            <person name="Morono Y."/>
            <person name="Uchiyama I."/>
            <person name="Ito T."/>
            <person name="Fujiyama A."/>
            <person name="Inagaki F."/>
            <person name="Takami H."/>
        </authorList>
    </citation>
    <scope>NUCLEOTIDE SEQUENCE</scope>
    <source>
        <strain evidence="1">Expedition CK06-06</strain>
    </source>
</reference>
<dbReference type="AlphaFoldDB" id="X1AE44"/>
<organism evidence="1">
    <name type="scientific">marine sediment metagenome</name>
    <dbReference type="NCBI Taxonomy" id="412755"/>
    <lineage>
        <taxon>unclassified sequences</taxon>
        <taxon>metagenomes</taxon>
        <taxon>ecological metagenomes</taxon>
    </lineage>
</organism>
<sequence>GIGGFVGRNSGGNLIENSYIENAILTTNGQTTNIGGGGGGIGGVYVK</sequence>
<protein>
    <submittedName>
        <fullName evidence="1">Uncharacterized protein</fullName>
    </submittedName>
</protein>
<name>X1AE44_9ZZZZ</name>
<comment type="caution">
    <text evidence="1">The sequence shown here is derived from an EMBL/GenBank/DDBJ whole genome shotgun (WGS) entry which is preliminary data.</text>
</comment>